<dbReference type="GO" id="GO:0006094">
    <property type="term" value="P:gluconeogenesis"/>
    <property type="evidence" value="ECO:0007669"/>
    <property type="project" value="InterPro"/>
</dbReference>
<protein>
    <recommendedName>
        <fullName evidence="1">Phosphoenolpyruvate carboxykinase C-terminal P-loop domain-containing protein</fullName>
    </recommendedName>
</protein>
<name>A0A0F8YLK4_9ZZZZ</name>
<organism evidence="2">
    <name type="scientific">marine sediment metagenome</name>
    <dbReference type="NCBI Taxonomy" id="412755"/>
    <lineage>
        <taxon>unclassified sequences</taxon>
        <taxon>metagenomes</taxon>
        <taxon>ecological metagenomes</taxon>
    </lineage>
</organism>
<evidence type="ECO:0000259" key="1">
    <source>
        <dbReference type="Pfam" id="PF00821"/>
    </source>
</evidence>
<dbReference type="SUPFAM" id="SSF53795">
    <property type="entry name" value="PEP carboxykinase-like"/>
    <property type="match status" value="1"/>
</dbReference>
<dbReference type="Gene3D" id="3.90.228.20">
    <property type="match status" value="1"/>
</dbReference>
<dbReference type="GO" id="GO:0004611">
    <property type="term" value="F:phosphoenolpyruvate carboxykinase activity"/>
    <property type="evidence" value="ECO:0007669"/>
    <property type="project" value="InterPro"/>
</dbReference>
<proteinExistence type="predicted"/>
<dbReference type="GO" id="GO:0017076">
    <property type="term" value="F:purine nucleotide binding"/>
    <property type="evidence" value="ECO:0007669"/>
    <property type="project" value="InterPro"/>
</dbReference>
<feature type="domain" description="Phosphoenolpyruvate carboxykinase C-terminal P-loop" evidence="1">
    <location>
        <begin position="14"/>
        <end position="100"/>
    </location>
</feature>
<dbReference type="InterPro" id="IPR035077">
    <property type="entry name" value="PEP_carboxykinase_GTP_C"/>
</dbReference>
<evidence type="ECO:0000313" key="2">
    <source>
        <dbReference type="EMBL" id="KKK48966.1"/>
    </source>
</evidence>
<dbReference type="EMBL" id="LAZR01068797">
    <property type="protein sequence ID" value="KKK48966.1"/>
    <property type="molecule type" value="Genomic_DNA"/>
</dbReference>
<accession>A0A0F8YLK4</accession>
<dbReference type="AlphaFoldDB" id="A0A0F8YLK4"/>
<feature type="non-terminal residue" evidence="2">
    <location>
        <position position="1"/>
    </location>
</feature>
<dbReference type="Pfam" id="PF00821">
    <property type="entry name" value="PEPCK_GTP"/>
    <property type="match status" value="1"/>
</dbReference>
<reference evidence="2" key="1">
    <citation type="journal article" date="2015" name="Nature">
        <title>Complex archaea that bridge the gap between prokaryotes and eukaryotes.</title>
        <authorList>
            <person name="Spang A."/>
            <person name="Saw J.H."/>
            <person name="Jorgensen S.L."/>
            <person name="Zaremba-Niedzwiedzka K."/>
            <person name="Martijn J."/>
            <person name="Lind A.E."/>
            <person name="van Eijk R."/>
            <person name="Schleper C."/>
            <person name="Guy L."/>
            <person name="Ettema T.J."/>
        </authorList>
    </citation>
    <scope>NUCLEOTIDE SEQUENCE</scope>
</reference>
<comment type="caution">
    <text evidence="2">The sequence shown here is derived from an EMBL/GenBank/DDBJ whole genome shotgun (WGS) entry which is preliminary data.</text>
</comment>
<gene>
    <name evidence="2" type="ORF">LCGC14_3139830</name>
</gene>
<sequence length="117" mass="13571">GQYLNGKLDKDIWVKWMELRVHGEVEAIRTPVGLLPIYDDLKRLFGEVLDKQYTQDQYVQQFTIRIPENLAKIDRVEGVYHRESGTPKIVFEALAAQRKRLEALQTAKGNYISPLDL</sequence>
<dbReference type="InterPro" id="IPR013035">
    <property type="entry name" value="PEP_carboxykinase_C"/>
</dbReference>